<proteinExistence type="predicted"/>
<feature type="region of interest" description="Disordered" evidence="1">
    <location>
        <begin position="327"/>
        <end position="354"/>
    </location>
</feature>
<dbReference type="EMBL" id="AGNL01047706">
    <property type="protein sequence ID" value="EJK46515.1"/>
    <property type="molecule type" value="Genomic_DNA"/>
</dbReference>
<evidence type="ECO:0000313" key="3">
    <source>
        <dbReference type="Proteomes" id="UP000266841"/>
    </source>
</evidence>
<evidence type="ECO:0000256" key="1">
    <source>
        <dbReference type="SAM" id="MobiDB-lite"/>
    </source>
</evidence>
<keyword evidence="3" id="KW-1185">Reference proteome</keyword>
<dbReference type="AlphaFoldDB" id="K0R2U9"/>
<gene>
    <name evidence="2" type="ORF">THAOC_34810</name>
</gene>
<feature type="region of interest" description="Disordered" evidence="1">
    <location>
        <begin position="499"/>
        <end position="558"/>
    </location>
</feature>
<dbReference type="Proteomes" id="UP000266841">
    <property type="component" value="Unassembled WGS sequence"/>
</dbReference>
<protein>
    <submittedName>
        <fullName evidence="2">Uncharacterized protein</fullName>
    </submittedName>
</protein>
<reference evidence="2 3" key="1">
    <citation type="journal article" date="2012" name="Genome Biol.">
        <title>Genome and low-iron response of an oceanic diatom adapted to chronic iron limitation.</title>
        <authorList>
            <person name="Lommer M."/>
            <person name="Specht M."/>
            <person name="Roy A.S."/>
            <person name="Kraemer L."/>
            <person name="Andreson R."/>
            <person name="Gutowska M.A."/>
            <person name="Wolf J."/>
            <person name="Bergner S.V."/>
            <person name="Schilhabel M.B."/>
            <person name="Klostermeier U.C."/>
            <person name="Beiko R.G."/>
            <person name="Rosenstiel P."/>
            <person name="Hippler M."/>
            <person name="Laroche J."/>
        </authorList>
    </citation>
    <scope>NUCLEOTIDE SEQUENCE [LARGE SCALE GENOMIC DNA]</scope>
    <source>
        <strain evidence="2 3">CCMP1005</strain>
    </source>
</reference>
<feature type="compositionally biased region" description="Basic residues" evidence="1">
    <location>
        <begin position="169"/>
        <end position="191"/>
    </location>
</feature>
<accession>K0R2U9</accession>
<feature type="non-terminal residue" evidence="2">
    <location>
        <position position="1"/>
    </location>
</feature>
<feature type="region of interest" description="Disordered" evidence="1">
    <location>
        <begin position="1"/>
        <end position="310"/>
    </location>
</feature>
<organism evidence="2 3">
    <name type="scientific">Thalassiosira oceanica</name>
    <name type="common">Marine diatom</name>
    <dbReference type="NCBI Taxonomy" id="159749"/>
    <lineage>
        <taxon>Eukaryota</taxon>
        <taxon>Sar</taxon>
        <taxon>Stramenopiles</taxon>
        <taxon>Ochrophyta</taxon>
        <taxon>Bacillariophyta</taxon>
        <taxon>Coscinodiscophyceae</taxon>
        <taxon>Thalassiosirophycidae</taxon>
        <taxon>Thalassiosirales</taxon>
        <taxon>Thalassiosiraceae</taxon>
        <taxon>Thalassiosira</taxon>
    </lineage>
</organism>
<dbReference type="eggNOG" id="ENOG502QZ1H">
    <property type="taxonomic scope" value="Eukaryota"/>
</dbReference>
<evidence type="ECO:0000313" key="2">
    <source>
        <dbReference type="EMBL" id="EJK46515.1"/>
    </source>
</evidence>
<feature type="compositionally biased region" description="Basic and acidic residues" evidence="1">
    <location>
        <begin position="128"/>
        <end position="153"/>
    </location>
</feature>
<name>K0R2U9_THAOC</name>
<comment type="caution">
    <text evidence="2">The sequence shown here is derived from an EMBL/GenBank/DDBJ whole genome shotgun (WGS) entry which is preliminary data.</text>
</comment>
<dbReference type="OMA" id="YPRTWER"/>
<feature type="compositionally biased region" description="Basic and acidic residues" evidence="1">
    <location>
        <begin position="244"/>
        <end position="268"/>
    </location>
</feature>
<sequence>GRRGPGEVLVPLLRGGLPDDEDRGGRVGVLEPGRPDGRHVQQQPEQRLLQGRASPPQRLRGHAGRDRQAAAQDEEEGKDGPVRVRAGIPRGERRRRGPREAARHVRRGVQEAAGDRQHQERQAAPLCRVREEEGKVPRQSRRQGEQEAAETFRHGQKVRPPLDGERKDTTRRHGLLRPHRGRVRGTARAARRPPPDVLVHVRGRRGGRPDGRAAPAPEPRRAVRPASRAVRRGGGRRGTPGPEHPGERVGVRPRPAGERGEPRGRRPAPELGAPRFVPARQGARVEDTAGPRGGGQREPGPVLPVPGEYVTPDDVDAVAILDRPMPGLEVEAPDAPPQEETPAPSGTLTLPPRALGTAPAEKMATAVRLEKPIGSQLVALPRAPDKIDAAAVGAGASSGPKLTTDGVPSDYGKWWLSSDPRAYSPNPSEPLPDGDVFKGLLEKYWKPNKPPSGRVGKSVMRAALNKEKKRRQRMMAKAFHDYRRALPQDAPRACAPAIGKADETAPVESQDSSAVYPPARAPPQDAPISVPGARGHIASSPADEVDTRHCDTKAWSAA</sequence>